<gene>
    <name evidence="1" type="ORF">CAUJ_LOCUS14713</name>
</gene>
<name>A0A8S1HRP8_9PELO</name>
<organism evidence="1 2">
    <name type="scientific">Caenorhabditis auriculariae</name>
    <dbReference type="NCBI Taxonomy" id="2777116"/>
    <lineage>
        <taxon>Eukaryota</taxon>
        <taxon>Metazoa</taxon>
        <taxon>Ecdysozoa</taxon>
        <taxon>Nematoda</taxon>
        <taxon>Chromadorea</taxon>
        <taxon>Rhabditida</taxon>
        <taxon>Rhabditina</taxon>
        <taxon>Rhabditomorpha</taxon>
        <taxon>Rhabditoidea</taxon>
        <taxon>Rhabditidae</taxon>
        <taxon>Peloderinae</taxon>
        <taxon>Caenorhabditis</taxon>
    </lineage>
</organism>
<protein>
    <submittedName>
        <fullName evidence="1">Uncharacterized protein</fullName>
    </submittedName>
</protein>
<accession>A0A8S1HRP8</accession>
<evidence type="ECO:0000313" key="1">
    <source>
        <dbReference type="EMBL" id="CAD6198807.1"/>
    </source>
</evidence>
<evidence type="ECO:0000313" key="2">
    <source>
        <dbReference type="Proteomes" id="UP000835052"/>
    </source>
</evidence>
<dbReference type="Proteomes" id="UP000835052">
    <property type="component" value="Unassembled WGS sequence"/>
</dbReference>
<dbReference type="EMBL" id="CAJGYM010000139">
    <property type="protein sequence ID" value="CAD6198807.1"/>
    <property type="molecule type" value="Genomic_DNA"/>
</dbReference>
<dbReference type="AlphaFoldDB" id="A0A8S1HRP8"/>
<proteinExistence type="predicted"/>
<reference evidence="1" key="1">
    <citation type="submission" date="2020-10" db="EMBL/GenBank/DDBJ databases">
        <authorList>
            <person name="Kikuchi T."/>
        </authorList>
    </citation>
    <scope>NUCLEOTIDE SEQUENCE</scope>
    <source>
        <strain evidence="1">NKZ352</strain>
    </source>
</reference>
<keyword evidence="2" id="KW-1185">Reference proteome</keyword>
<comment type="caution">
    <text evidence="1">The sequence shown here is derived from an EMBL/GenBank/DDBJ whole genome shotgun (WGS) entry which is preliminary data.</text>
</comment>
<sequence length="310" mass="34871">MPANDEKTTREPEKKKNKMFKFFSLGCRGRSREESHERANKTVSTCDVVSLNGESKKKKKETSAKGSFSVTTLKETQSMNNLSRTSREMFCTKIVEQKPLDEARRDARATPIEDADEARADSEILSNYSTAAPFSEGGTGESFEVFAGFLPLNSENILETSVFEKDQSQPLARRKIAQILKEPGDSPVPSVTSEEDSFAEERLDSLNPDAEASYSFVRNFKERLSIGGSMRQIKRRRRLSWSTPERPLSATEIPTSLPPEAKLVAKSSYNRLAEKMFTREVAEDAVSPETRVFTWLSLKQYGDGGRYADY</sequence>